<keyword evidence="18" id="KW-1185">Reference proteome</keyword>
<feature type="domain" description="EGF-like" evidence="14">
    <location>
        <begin position="1592"/>
        <end position="1633"/>
    </location>
</feature>
<feature type="domain" description="EGF-like" evidence="14">
    <location>
        <begin position="1385"/>
        <end position="1419"/>
    </location>
</feature>
<dbReference type="FunFam" id="2.10.25.10:FF:000038">
    <property type="entry name" value="Fibrillin 2"/>
    <property type="match status" value="1"/>
</dbReference>
<dbReference type="CDD" id="cd00054">
    <property type="entry name" value="EGF_CA"/>
    <property type="match status" value="12"/>
</dbReference>
<feature type="domain" description="EGF-like" evidence="14">
    <location>
        <begin position="1841"/>
        <end position="1881"/>
    </location>
</feature>
<keyword evidence="3" id="KW-0964">Secreted</keyword>
<dbReference type="InterPro" id="IPR000152">
    <property type="entry name" value="EGF-type_Asp/Asn_hydroxyl_site"/>
</dbReference>
<dbReference type="InterPro" id="IPR013783">
    <property type="entry name" value="Ig-like_fold"/>
</dbReference>
<evidence type="ECO:0000256" key="2">
    <source>
        <dbReference type="ARBA" id="ARBA00004613"/>
    </source>
</evidence>
<dbReference type="PROSITE" id="PS01187">
    <property type="entry name" value="EGF_CA"/>
    <property type="match status" value="7"/>
</dbReference>
<keyword evidence="12" id="KW-0812">Transmembrane</keyword>
<dbReference type="InterPro" id="IPR005533">
    <property type="entry name" value="AMOP_dom"/>
</dbReference>
<dbReference type="InterPro" id="IPR000082">
    <property type="entry name" value="SEA_dom"/>
</dbReference>
<evidence type="ECO:0008006" key="19">
    <source>
        <dbReference type="Google" id="ProtNLM"/>
    </source>
</evidence>
<feature type="disulfide bond" evidence="10">
    <location>
        <begin position="54"/>
        <end position="71"/>
    </location>
</feature>
<evidence type="ECO:0000259" key="15">
    <source>
        <dbReference type="PROSITE" id="PS50856"/>
    </source>
</evidence>
<dbReference type="InterPro" id="IPR001881">
    <property type="entry name" value="EGF-like_Ca-bd_dom"/>
</dbReference>
<comment type="subcellular location">
    <subcellularLocation>
        <location evidence="1">Membrane</location>
    </subcellularLocation>
    <subcellularLocation>
        <location evidence="2">Secreted</location>
    </subcellularLocation>
</comment>
<dbReference type="GO" id="GO:0016020">
    <property type="term" value="C:membrane"/>
    <property type="evidence" value="ECO:0007669"/>
    <property type="project" value="UniProtKB-SubCell"/>
</dbReference>
<sequence>CDDVSWGTECSQTCSCARANTLDCNDTTGACTCNQYWTGDNCTQDINECTVDPCNAALFEVCSNFDGGYSCDCISGYHRPSPGDNCTAVKAAMSEVPWEFVLVSTAVKAAMSEVPWEFVLVSTAVKAAMSEVPWEFVLVSTAVKAAMSEVPWEFVLVSTAVKAAMSEVPWEFVLVSTAVKAAMSEVPWEFVLVSTAVKAAMSEVPWEFVLVSTAVKAAMSEVPWEFVLVSTAVKAAMSEVPWEFVLVSTAVKAAMSEVPWEFVLVSTAVKAAMSEVPWEFVLVSTAVKAAMSEVPWEFVLVSTAVKAAMSEVPWEFVLVSTAVKAAMSEVPWEFVLVSTAVKAAMSEVPWEFVLVSTAVKAAMSEVPWEFVLVSTAVKAAMSEVPWEFVLVSTAVKAAMSEVPWEFVLVSTAVKAAMSEVPWEFVLVSTAVKAAMSEVPWEFVLVSTAVKAAMSEVPWEFVLVSTTVKAAMSEVPWEFVLVSTAVKAAMSEVPWEFVLVSTAVKAAMSEVPWEFVLVSTAVKSGYVRGSLGICIGASTCYLCRSYQKCLLDNSTSHYYCQVSSSDFFTFGRAQKDKTLQNNKERVAKKLKVPGGIPVVDQTVNEVYVSMNGLISFGQRYGAFSPRPLPRRNRQLMCGYWADMQLLSSDSSSSVWYHAYEKTDSNTAEEQTVLNEANNMVALYGDVTGFSASFVLVVTFEEMPPDPTNDDTDERVNFQMVLISDGSITYGMFIYASGAMQWNEALQRRVTIGYLEETFPISSARPDTEIGNTNRPGVWFFTLGQLPEVTENPEQKCLDWYYSNLPNRNSYNTNSGLMPTCPCSYTLAFFSNEWIPEDNNGELPKCFVIAPFYGQWGKRCCYTPRLSYERNRPEAGSFLLHHPWVNEAQNYENDVLPKQYCCEQSDLCALYYDVRPTDTCQRFIVIIIAIGRGDPHINTLDGKTFPFNAIGEFTLIKIDLPAQKFDLQARTCQARSSSGDPVAASIFCGFVARGNGSEKFQVELNNNRSGMVIYANDQDLTLTYEQEGNLFNRTIGGLVLRRSNNTIRATFQEGVSINITVEFQLLTIEVGVKETLEGFTGLLGDQNGNPEDDFIFPNGTTLPGNTTERDLLAYGKSWALTSQTSLFRYQAGYNTDSYTNDSFVPIFLSEVNQTLITQAETTCGSSADVGCIFDFIATGDTDLALGTKQASDAAALVKSTAENRSPELDGPARINVTVSNQTTFTLNASDVEDKQQPTYNIISQPAAGFSFDNDTQTGTWTPVNNDTSKIEIAVTDSQGAQSPSLKIEIVLCSGCNRRGTCDFETFRTQVGDEYYKLAVCECEPYYEGDDCENDFDACADEPCPVGTTCTDFTIDKHIAAGADSPGYNCSSCPNGYTYNETVLNCYDIDECAVGNCSHTCTNTVGSFSCGCNLGYRLSPPVTGTDCNDIDECADGTNDCAQTCTNTVGSFTCDCYPGFTLDPNGRTCTKDAATDPCASLTNNCEYACQNHSGVAVCQCPNSYTLADNNYNCTDVDECSQNVCSQLCNNTDGGFVCSCYTGYSLDADQVSCSECTGNTYGVNCNETCECRGRGTCDKVKGCQCNSGWTGTTCSDDVNECVTLAAPCPSGQICSNTNGSYTCSCPTGYRKINITTCEDIDECAAPTLNNCKQVCTNTVGSYTCSCNTGYTYDSATNTCQGSANCECRSGFLLNDDRKTCAKGVYCIDDRKTCAKERDPCAVLSDSKNCSYGCEISQSGVATCYCPSGYELAVDEVTCVDINECTNNATNQCSQQCDNAPGSYICSCSIGYRLDNSQRNCTGCDAYHWGEDCANDCNCSPLGTDYCDSVTSCVCKEGWLGTTCELDRDECSSNPCPANAACTDTAGSYRCDCNAGYARNATANTCDDVNECDDSPCDQTCTNSVGSYVCSCSSGFNSVGDSCVDIDECLSNPCSQICRNTIGGFACECYNGFLLNMTTRTTCYAQTECVSSTCEQNCRVVGGTEKCICNAGYTVNATDSSICDVCPQGLFGQNCASSCTCNTTNTNICEAETGACQCKTGWTGTTCDDNEDECSMNSTICDSVPNSSCVDSPGSYSCVCNNGFFTSSGSCYACDDVSWGTECSQTCSCARANTLDCNDTTGACTCNQYWTGDNCTQDINECTVDPNICHAALFEVCSNFDGGYSCDCISGYHRPSPGDNCTDLDECLYTNLNTCNRTTEICLNTEGSFVCNCSTGFAANSNGVCDDIDECANPSLNNCTDKEDCTNTDGSFSCSCKSGYVRGSLGICIATYQNYSLTITLDITANEPLTDKTTNYYAELLQLIQEALRSFLSGTVGQPFHAVLISDLRSGSVVVEAELQIDASKTTNPEGLAAKGSRDLVQAQSLTVNGTAYAVNAVEYNNATVTQALTLCETFALFKTCAADEVCEEVNGVPQCRVIQEEESDYKLIIGLSVGIPLFFIFAVIIAVLIYMCVKRQREAEQTRPEPSEDRFRSVFASQIPTKGSWGAPHRYQMYSPDTLSDATSESSGEGQLLKGRRQGRTDFQDSAWYDNRGAAAPDGQRGPPRTPRDPAEGATSNFSWEYMFRLLEPYRGIQIQHSHREESDLTPWHNVKVGGDRKIPAQDIPCKKKIFEATHHRLFGKNHQLATSFLQPNCGTSTFSPGQPHLDYGEQLRELSAVTGRNKLYSFTTVLTLQWKDGVPTKLSGQQEVLQTS</sequence>
<comment type="caution">
    <text evidence="10">Lacks conserved residue(s) required for the propagation of feature annotation.</text>
</comment>
<dbReference type="InterPro" id="IPR003886">
    <property type="entry name" value="NIDO_dom"/>
</dbReference>
<keyword evidence="7 12" id="KW-0472">Membrane</keyword>
<dbReference type="PANTHER" id="PTHR24034">
    <property type="entry name" value="EGF-LIKE DOMAIN-CONTAINING PROTEIN"/>
    <property type="match status" value="1"/>
</dbReference>
<feature type="disulfide bond" evidence="10">
    <location>
        <begin position="2143"/>
        <end position="2160"/>
    </location>
</feature>
<feature type="domain" description="EGF-like" evidence="14">
    <location>
        <begin position="1634"/>
        <end position="1671"/>
    </location>
</feature>
<evidence type="ECO:0000259" key="14">
    <source>
        <dbReference type="PROSITE" id="PS50026"/>
    </source>
</evidence>
<evidence type="ECO:0000256" key="11">
    <source>
        <dbReference type="SAM" id="MobiDB-lite"/>
    </source>
</evidence>
<dbReference type="FunFam" id="2.10.25.10:FF:000119">
    <property type="entry name" value="vitamin K-dependent protein S"/>
    <property type="match status" value="1"/>
</dbReference>
<dbReference type="PROSITE" id="PS51233">
    <property type="entry name" value="VWFD"/>
    <property type="match status" value="1"/>
</dbReference>
<feature type="transmembrane region" description="Helical" evidence="12">
    <location>
        <begin position="2422"/>
        <end position="2448"/>
    </location>
</feature>
<dbReference type="PROSITE" id="PS50270">
    <property type="entry name" value="NGF_2"/>
    <property type="match status" value="1"/>
</dbReference>
<evidence type="ECO:0000313" key="18">
    <source>
        <dbReference type="Proteomes" id="UP001519460"/>
    </source>
</evidence>
<organism evidence="17 18">
    <name type="scientific">Batillaria attramentaria</name>
    <dbReference type="NCBI Taxonomy" id="370345"/>
    <lineage>
        <taxon>Eukaryota</taxon>
        <taxon>Metazoa</taxon>
        <taxon>Spiralia</taxon>
        <taxon>Lophotrochozoa</taxon>
        <taxon>Mollusca</taxon>
        <taxon>Gastropoda</taxon>
        <taxon>Caenogastropoda</taxon>
        <taxon>Sorbeoconcha</taxon>
        <taxon>Cerithioidea</taxon>
        <taxon>Batillariidae</taxon>
        <taxon>Batillaria</taxon>
    </lineage>
</organism>
<dbReference type="PROSITE" id="PS50856">
    <property type="entry name" value="AMOP"/>
    <property type="match status" value="1"/>
</dbReference>
<comment type="caution">
    <text evidence="17">The sequence shown here is derived from an EMBL/GenBank/DDBJ whole genome shotgun (WGS) entry which is preliminary data.</text>
</comment>
<dbReference type="Pfam" id="PF06119">
    <property type="entry name" value="NIDO"/>
    <property type="match status" value="1"/>
</dbReference>
<dbReference type="Gene3D" id="2.60.40.10">
    <property type="entry name" value="Immunoglobulins"/>
    <property type="match status" value="1"/>
</dbReference>
<dbReference type="PROSITE" id="PS00022">
    <property type="entry name" value="EGF_1"/>
    <property type="match status" value="1"/>
</dbReference>
<evidence type="ECO:0000256" key="8">
    <source>
        <dbReference type="ARBA" id="ARBA00023157"/>
    </source>
</evidence>
<dbReference type="InterPro" id="IPR026823">
    <property type="entry name" value="cEGF"/>
</dbReference>
<evidence type="ECO:0000256" key="6">
    <source>
        <dbReference type="ARBA" id="ARBA00022737"/>
    </source>
</evidence>
<keyword evidence="5" id="KW-0732">Signal</keyword>
<keyword evidence="9" id="KW-0325">Glycoprotein</keyword>
<dbReference type="GO" id="GO:0005576">
    <property type="term" value="C:extracellular region"/>
    <property type="evidence" value="ECO:0007669"/>
    <property type="project" value="UniProtKB-SubCell"/>
</dbReference>
<reference evidence="17 18" key="1">
    <citation type="journal article" date="2023" name="Sci. Data">
        <title>Genome assembly of the Korean intertidal mud-creeper Batillaria attramentaria.</title>
        <authorList>
            <person name="Patra A.K."/>
            <person name="Ho P.T."/>
            <person name="Jun S."/>
            <person name="Lee S.J."/>
            <person name="Kim Y."/>
            <person name="Won Y.J."/>
        </authorList>
    </citation>
    <scope>NUCLEOTIDE SEQUENCE [LARGE SCALE GENOMIC DNA]</scope>
    <source>
        <strain evidence="17">Wonlab-2016</strain>
    </source>
</reference>
<dbReference type="SUPFAM" id="SSF57196">
    <property type="entry name" value="EGF/Laminin"/>
    <property type="match status" value="3"/>
</dbReference>
<gene>
    <name evidence="17" type="ORF">BaRGS_00013142</name>
</gene>
<dbReference type="SMART" id="SM00179">
    <property type="entry name" value="EGF_CA"/>
    <property type="match status" value="15"/>
</dbReference>
<dbReference type="SMART" id="SM00539">
    <property type="entry name" value="NIDO"/>
    <property type="match status" value="1"/>
</dbReference>
<dbReference type="Gene3D" id="2.10.25.10">
    <property type="entry name" value="Laminin"/>
    <property type="match status" value="17"/>
</dbReference>
<feature type="domain" description="EGF-like" evidence="14">
    <location>
        <begin position="2132"/>
        <end position="2176"/>
    </location>
</feature>
<feature type="domain" description="EGF-like" evidence="14">
    <location>
        <begin position="45"/>
        <end position="87"/>
    </location>
</feature>
<feature type="non-terminal residue" evidence="17">
    <location>
        <position position="1"/>
    </location>
</feature>
<feature type="domain" description="EGF-like" evidence="14">
    <location>
        <begin position="1755"/>
        <end position="1792"/>
    </location>
</feature>
<evidence type="ECO:0000256" key="7">
    <source>
        <dbReference type="ARBA" id="ARBA00023136"/>
    </source>
</evidence>
<dbReference type="PANTHER" id="PTHR24034:SF89">
    <property type="entry name" value="COMPLEMENT COMPONENT C1Q RECEPTOR"/>
    <property type="match status" value="1"/>
</dbReference>
<dbReference type="SMART" id="SM00181">
    <property type="entry name" value="EGF"/>
    <property type="match status" value="24"/>
</dbReference>
<dbReference type="PROSITE" id="PS50026">
    <property type="entry name" value="EGF_3"/>
    <property type="match status" value="12"/>
</dbReference>
<feature type="compositionally biased region" description="Polar residues" evidence="11">
    <location>
        <begin position="2491"/>
        <end position="2504"/>
    </location>
</feature>
<keyword evidence="6" id="KW-0677">Repeat</keyword>
<feature type="domain" description="VWFD" evidence="16">
    <location>
        <begin position="925"/>
        <end position="1124"/>
    </location>
</feature>
<dbReference type="FunFam" id="2.10.25.10:FF:000014">
    <property type="entry name" value="Latent-transforming growth factor beta-binding protein 3"/>
    <property type="match status" value="1"/>
</dbReference>
<evidence type="ECO:0000256" key="10">
    <source>
        <dbReference type="PROSITE-ProRule" id="PRU00076"/>
    </source>
</evidence>
<feature type="domain" description="SEA" evidence="13">
    <location>
        <begin position="2263"/>
        <end position="2374"/>
    </location>
</feature>
<dbReference type="SUPFAM" id="SSF57184">
    <property type="entry name" value="Growth factor receptor domain"/>
    <property type="match status" value="6"/>
</dbReference>
<proteinExistence type="predicted"/>
<dbReference type="Pfam" id="PF12662">
    <property type="entry name" value="cEGF"/>
    <property type="match status" value="1"/>
</dbReference>
<dbReference type="Pfam" id="PF07645">
    <property type="entry name" value="EGF_CA"/>
    <property type="match status" value="12"/>
</dbReference>
<evidence type="ECO:0000313" key="17">
    <source>
        <dbReference type="EMBL" id="KAK7495695.1"/>
    </source>
</evidence>
<evidence type="ECO:0000256" key="1">
    <source>
        <dbReference type="ARBA" id="ARBA00004370"/>
    </source>
</evidence>
<dbReference type="Pfam" id="PF25314">
    <property type="entry name" value="TNFR_nem"/>
    <property type="match status" value="1"/>
</dbReference>
<dbReference type="InterPro" id="IPR057353">
    <property type="entry name" value="TNFR_nem"/>
</dbReference>
<keyword evidence="4 10" id="KW-0245">EGF-like domain</keyword>
<keyword evidence="8 10" id="KW-1015">Disulfide bond</keyword>
<accession>A0ABD0L8M0</accession>
<feature type="domain" description="AMOP" evidence="15">
    <location>
        <begin position="787"/>
        <end position="913"/>
    </location>
</feature>
<dbReference type="InterPro" id="IPR018097">
    <property type="entry name" value="EGF_Ca-bd_CS"/>
</dbReference>
<evidence type="ECO:0000259" key="16">
    <source>
        <dbReference type="PROSITE" id="PS51233"/>
    </source>
</evidence>
<feature type="domain" description="EGF-like" evidence="14">
    <location>
        <begin position="1426"/>
        <end position="1466"/>
    </location>
</feature>
<feature type="domain" description="EGF-like" evidence="14">
    <location>
        <begin position="1882"/>
        <end position="1918"/>
    </location>
</feature>
<feature type="domain" description="EGF-like" evidence="14">
    <location>
        <begin position="1511"/>
        <end position="1549"/>
    </location>
</feature>
<dbReference type="InterPro" id="IPR009030">
    <property type="entry name" value="Growth_fac_rcpt_cys_sf"/>
</dbReference>
<evidence type="ECO:0000256" key="9">
    <source>
        <dbReference type="ARBA" id="ARBA00023180"/>
    </source>
</evidence>
<feature type="disulfide bond" evidence="10">
    <location>
        <begin position="2055"/>
        <end position="2072"/>
    </location>
</feature>
<evidence type="ECO:0000256" key="3">
    <source>
        <dbReference type="ARBA" id="ARBA00022525"/>
    </source>
</evidence>
<dbReference type="InterPro" id="IPR049883">
    <property type="entry name" value="NOTCH1_EGF-like"/>
</dbReference>
<evidence type="ECO:0000256" key="4">
    <source>
        <dbReference type="ARBA" id="ARBA00022536"/>
    </source>
</evidence>
<dbReference type="InterPro" id="IPR001846">
    <property type="entry name" value="VWF_type-D"/>
</dbReference>
<feature type="domain" description="EGF-like" evidence="14">
    <location>
        <begin position="2044"/>
        <end position="2084"/>
    </location>
</feature>
<evidence type="ECO:0000256" key="12">
    <source>
        <dbReference type="SAM" id="Phobius"/>
    </source>
</evidence>
<dbReference type="EMBL" id="JACVVK020000073">
    <property type="protein sequence ID" value="KAK7495695.1"/>
    <property type="molecule type" value="Genomic_DNA"/>
</dbReference>
<dbReference type="PROSITE" id="PS01186">
    <property type="entry name" value="EGF_2"/>
    <property type="match status" value="10"/>
</dbReference>
<dbReference type="Proteomes" id="UP001519460">
    <property type="component" value="Unassembled WGS sequence"/>
</dbReference>
<name>A0ABD0L8M0_9CAEN</name>
<keyword evidence="12" id="KW-1133">Transmembrane helix</keyword>
<dbReference type="FunFam" id="2.10.25.10:FF:000005">
    <property type="entry name" value="Fibrillin 2"/>
    <property type="match status" value="2"/>
</dbReference>
<feature type="domain" description="EGF-like" evidence="14">
    <location>
        <begin position="1919"/>
        <end position="1953"/>
    </location>
</feature>
<evidence type="ECO:0000256" key="5">
    <source>
        <dbReference type="ARBA" id="ARBA00022729"/>
    </source>
</evidence>
<protein>
    <recommendedName>
        <fullName evidence="19">Mucin-like protein</fullName>
    </recommendedName>
</protein>
<evidence type="ECO:0000259" key="13">
    <source>
        <dbReference type="PROSITE" id="PS50024"/>
    </source>
</evidence>
<feature type="region of interest" description="Disordered" evidence="11">
    <location>
        <begin position="2491"/>
        <end position="2549"/>
    </location>
</feature>
<dbReference type="InterPro" id="IPR050751">
    <property type="entry name" value="ECM_structural_protein"/>
</dbReference>
<dbReference type="PROSITE" id="PS50024">
    <property type="entry name" value="SEA"/>
    <property type="match status" value="1"/>
</dbReference>
<dbReference type="InterPro" id="IPR000742">
    <property type="entry name" value="EGF"/>
</dbReference>
<dbReference type="PROSITE" id="PS00010">
    <property type="entry name" value="ASX_HYDROXYL"/>
    <property type="match status" value="14"/>
</dbReference>